<gene>
    <name evidence="5" type="ORF">SEMRO_2566_G331430.1</name>
</gene>
<dbReference type="AlphaFoldDB" id="A0A9N8HYM8"/>
<accession>A0A9N8HYM8</accession>
<keyword evidence="3" id="KW-0677">Repeat</keyword>
<protein>
    <submittedName>
        <fullName evidence="5">Ribonuclease inhibitor</fullName>
    </submittedName>
</protein>
<dbReference type="GO" id="GO:0031267">
    <property type="term" value="F:small GTPase binding"/>
    <property type="evidence" value="ECO:0007669"/>
    <property type="project" value="TreeGrafter"/>
</dbReference>
<feature type="region of interest" description="Disordered" evidence="4">
    <location>
        <begin position="19"/>
        <end position="38"/>
    </location>
</feature>
<dbReference type="GO" id="GO:0005634">
    <property type="term" value="C:nucleus"/>
    <property type="evidence" value="ECO:0007669"/>
    <property type="project" value="TreeGrafter"/>
</dbReference>
<reference evidence="5" key="1">
    <citation type="submission" date="2020-06" db="EMBL/GenBank/DDBJ databases">
        <authorList>
            <consortium name="Plant Systems Biology data submission"/>
        </authorList>
    </citation>
    <scope>NUCLEOTIDE SEQUENCE</scope>
    <source>
        <strain evidence="5">D6</strain>
    </source>
</reference>
<evidence type="ECO:0000256" key="1">
    <source>
        <dbReference type="ARBA" id="ARBA00022468"/>
    </source>
</evidence>
<dbReference type="Proteomes" id="UP001153069">
    <property type="component" value="Unassembled WGS sequence"/>
</dbReference>
<proteinExistence type="predicted"/>
<dbReference type="SUPFAM" id="SSF52047">
    <property type="entry name" value="RNI-like"/>
    <property type="match status" value="2"/>
</dbReference>
<dbReference type="PANTHER" id="PTHR24113">
    <property type="entry name" value="RAN GTPASE-ACTIVATING PROTEIN 1"/>
    <property type="match status" value="1"/>
</dbReference>
<comment type="caution">
    <text evidence="5">The sequence shown here is derived from an EMBL/GenBank/DDBJ whole genome shotgun (WGS) entry which is preliminary data.</text>
</comment>
<name>A0A9N8HYM8_9STRA</name>
<keyword evidence="1" id="KW-0343">GTPase activation</keyword>
<dbReference type="GO" id="GO:0006913">
    <property type="term" value="P:nucleocytoplasmic transport"/>
    <property type="evidence" value="ECO:0007669"/>
    <property type="project" value="TreeGrafter"/>
</dbReference>
<dbReference type="InterPro" id="IPR032675">
    <property type="entry name" value="LRR_dom_sf"/>
</dbReference>
<dbReference type="SMART" id="SM00368">
    <property type="entry name" value="LRR_RI"/>
    <property type="match status" value="15"/>
</dbReference>
<dbReference type="PANTHER" id="PTHR24113:SF12">
    <property type="entry name" value="RAN GTPASE-ACTIVATING PROTEIN 1"/>
    <property type="match status" value="1"/>
</dbReference>
<dbReference type="OrthoDB" id="45061at2759"/>
<evidence type="ECO:0000256" key="3">
    <source>
        <dbReference type="ARBA" id="ARBA00022737"/>
    </source>
</evidence>
<feature type="compositionally biased region" description="Polar residues" evidence="4">
    <location>
        <begin position="22"/>
        <end position="38"/>
    </location>
</feature>
<evidence type="ECO:0000256" key="4">
    <source>
        <dbReference type="SAM" id="MobiDB-lite"/>
    </source>
</evidence>
<dbReference type="EMBL" id="CAICTM010002564">
    <property type="protein sequence ID" value="CAB9529630.1"/>
    <property type="molecule type" value="Genomic_DNA"/>
</dbReference>
<dbReference type="GO" id="GO:0005829">
    <property type="term" value="C:cytosol"/>
    <property type="evidence" value="ECO:0007669"/>
    <property type="project" value="TreeGrafter"/>
</dbReference>
<dbReference type="InterPro" id="IPR001611">
    <property type="entry name" value="Leu-rich_rpt"/>
</dbReference>
<dbReference type="Pfam" id="PF13516">
    <property type="entry name" value="LRR_6"/>
    <property type="match status" value="9"/>
</dbReference>
<keyword evidence="2" id="KW-0433">Leucine-rich repeat</keyword>
<sequence>MTSGDSILLQHQIMPIKRSGCSIKNGSREPTNGSRNASSNIIIITPPRSYTFPPSEPRFHKSEDETLEGHHVVDYLQQALSYHDGGEPQGIISLSCEETVDDVTIEKIATLLQRNHRHVRLQALYLPKNHLTSAAAAHIARITETMAETLLHLDLRQNNLGVAGLKTLIQTPQPLAIIQTLNLEGCDLPKAAASVLADLLRRNNNLQELYLGYNNRLKPQGIQKIIAGLADNPDSKLNKLDLKGTSMGGKGLKELLEYLNGNDTMHALDLSRNNMRAAVAEGFAYLLKFPNHILHLDLGSNDIGPDGINALARALKENGALQGYCRIQQLILNYNQLGDQGAICLANAIQNNSTLQHLDLSKNNIGLDGVTQLANSLAINYSIRTVNLDGNNIDDQGALALAHVLRRKNCHIEELTCHDNPLISEDHGEFYLQHAFRFRESLKTHLGELQKDIEADRLMSVDWWRRPPHVQVTDWEVDVLVQSLTRHNPQLLQTIYLTGARITDESLKHLFSRYIAENPSLQRLYLKNVTLRDDMNAIKQALCTNSTLRILNVTSCNLSTVECAANLAVALRHNRMLQRISLQCNSLGDEGFCLLWQAINGEEPHPSLASLNMSNNGLTDRSMEAICKSGSLGRLEALYVEKNQITDRGALDLAKALMDSKALKVLSVAQNQEITSRGQIALRAFAPMRFSC</sequence>
<dbReference type="GO" id="GO:0048471">
    <property type="term" value="C:perinuclear region of cytoplasm"/>
    <property type="evidence" value="ECO:0007669"/>
    <property type="project" value="TreeGrafter"/>
</dbReference>
<organism evidence="5 6">
    <name type="scientific">Seminavis robusta</name>
    <dbReference type="NCBI Taxonomy" id="568900"/>
    <lineage>
        <taxon>Eukaryota</taxon>
        <taxon>Sar</taxon>
        <taxon>Stramenopiles</taxon>
        <taxon>Ochrophyta</taxon>
        <taxon>Bacillariophyta</taxon>
        <taxon>Bacillariophyceae</taxon>
        <taxon>Bacillariophycidae</taxon>
        <taxon>Naviculales</taxon>
        <taxon>Naviculaceae</taxon>
        <taxon>Seminavis</taxon>
    </lineage>
</organism>
<dbReference type="InterPro" id="IPR027038">
    <property type="entry name" value="RanGap"/>
</dbReference>
<evidence type="ECO:0000256" key="2">
    <source>
        <dbReference type="ARBA" id="ARBA00022614"/>
    </source>
</evidence>
<dbReference type="GO" id="GO:0005096">
    <property type="term" value="F:GTPase activator activity"/>
    <property type="evidence" value="ECO:0007669"/>
    <property type="project" value="UniProtKB-KW"/>
</dbReference>
<keyword evidence="6" id="KW-1185">Reference proteome</keyword>
<evidence type="ECO:0000313" key="6">
    <source>
        <dbReference type="Proteomes" id="UP001153069"/>
    </source>
</evidence>
<dbReference type="Gene3D" id="3.80.10.10">
    <property type="entry name" value="Ribonuclease Inhibitor"/>
    <property type="match status" value="5"/>
</dbReference>
<evidence type="ECO:0000313" key="5">
    <source>
        <dbReference type="EMBL" id="CAB9529630.1"/>
    </source>
</evidence>